<evidence type="ECO:0000313" key="2">
    <source>
        <dbReference type="EMBL" id="PWW77312.1"/>
    </source>
</evidence>
<sequence>MCSPASLLSAGLLLSLSPLQALVYGNLVCCGVGFANLGYAQKLDGVIASFLAEGDAVNSARRKAAQEVSTFVWITAFGDAGSTHRELTLGDGRMKKYRQFIDRIAAAINGPPYGRLGFAVILEPDSLRSLIAHLGSKLQQKNFALYIDATHSNWLGWPGNLDSWRYPHLEAKGLPAQFIVDQGRSGSQNIRDNGGHWCSIKETGYVRCTPYSLPHSRGVLTLLFTKRFGIRPSTQTGDCNIDSLGRAWPGHESDGTASGFDPNCVSSDAHIPAPEAGAWFNDFAKVLVKNASPPLEGI</sequence>
<gene>
    <name evidence="2" type="ORF">C7212DRAFT_351473</name>
</gene>
<feature type="chain" id="PRO_5016343994" evidence="1">
    <location>
        <begin position="22"/>
        <end position="298"/>
    </location>
</feature>
<dbReference type="PANTHER" id="PTHR34876:SF4">
    <property type="entry name" value="1,4-BETA-D-GLUCAN CELLOBIOHYDROLASE C-RELATED"/>
    <property type="match status" value="1"/>
</dbReference>
<dbReference type="Gene3D" id="3.20.20.40">
    <property type="entry name" value="1, 4-beta cellobiohydrolase"/>
    <property type="match status" value="3"/>
</dbReference>
<name>A0A317SS89_9PEZI</name>
<accession>A0A317SS89</accession>
<dbReference type="OrthoDB" id="64893at2759"/>
<dbReference type="Pfam" id="PF01341">
    <property type="entry name" value="Glyco_hydro_6"/>
    <property type="match status" value="2"/>
</dbReference>
<dbReference type="PANTHER" id="PTHR34876">
    <property type="match status" value="1"/>
</dbReference>
<dbReference type="EMBL" id="PYWC01000024">
    <property type="protein sequence ID" value="PWW77312.1"/>
    <property type="molecule type" value="Genomic_DNA"/>
</dbReference>
<dbReference type="InterPro" id="IPR036434">
    <property type="entry name" value="Beta_cellobiohydrolase_sf"/>
</dbReference>
<dbReference type="SUPFAM" id="SSF51989">
    <property type="entry name" value="Glycosyl hydrolases family 6, cellulases"/>
    <property type="match status" value="1"/>
</dbReference>
<dbReference type="AlphaFoldDB" id="A0A317SS89"/>
<reference evidence="2 3" key="1">
    <citation type="submission" date="2018-03" db="EMBL/GenBank/DDBJ databases">
        <title>Genomes of Pezizomycetes fungi and the evolution of truffles.</title>
        <authorList>
            <person name="Murat C."/>
            <person name="Payen T."/>
            <person name="Noel B."/>
            <person name="Kuo A."/>
            <person name="Martin F.M."/>
        </authorList>
    </citation>
    <scope>NUCLEOTIDE SEQUENCE [LARGE SCALE GENOMIC DNA]</scope>
    <source>
        <strain evidence="2">091103-1</strain>
    </source>
</reference>
<dbReference type="InterPro" id="IPR016288">
    <property type="entry name" value="Beta_cellobiohydrolase"/>
</dbReference>
<evidence type="ECO:0000256" key="1">
    <source>
        <dbReference type="SAM" id="SignalP"/>
    </source>
</evidence>
<evidence type="ECO:0000313" key="3">
    <source>
        <dbReference type="Proteomes" id="UP000246991"/>
    </source>
</evidence>
<keyword evidence="3" id="KW-1185">Reference proteome</keyword>
<dbReference type="STRING" id="42249.A0A317SS89"/>
<feature type="signal peptide" evidence="1">
    <location>
        <begin position="1"/>
        <end position="21"/>
    </location>
</feature>
<dbReference type="GO" id="GO:0004553">
    <property type="term" value="F:hydrolase activity, hydrolyzing O-glycosyl compounds"/>
    <property type="evidence" value="ECO:0007669"/>
    <property type="project" value="InterPro"/>
</dbReference>
<proteinExistence type="predicted"/>
<protein>
    <submittedName>
        <fullName evidence="2">Glycoside Hydrolase Family 6 protein</fullName>
    </submittedName>
</protein>
<organism evidence="2 3">
    <name type="scientific">Tuber magnatum</name>
    <name type="common">white Piedmont truffle</name>
    <dbReference type="NCBI Taxonomy" id="42249"/>
    <lineage>
        <taxon>Eukaryota</taxon>
        <taxon>Fungi</taxon>
        <taxon>Dikarya</taxon>
        <taxon>Ascomycota</taxon>
        <taxon>Pezizomycotina</taxon>
        <taxon>Pezizomycetes</taxon>
        <taxon>Pezizales</taxon>
        <taxon>Tuberaceae</taxon>
        <taxon>Tuber</taxon>
    </lineage>
</organism>
<keyword evidence="2" id="KW-0378">Hydrolase</keyword>
<keyword evidence="1" id="KW-0732">Signal</keyword>
<dbReference type="GO" id="GO:0030245">
    <property type="term" value="P:cellulose catabolic process"/>
    <property type="evidence" value="ECO:0007669"/>
    <property type="project" value="InterPro"/>
</dbReference>
<comment type="caution">
    <text evidence="2">The sequence shown here is derived from an EMBL/GenBank/DDBJ whole genome shotgun (WGS) entry which is preliminary data.</text>
</comment>
<dbReference type="Proteomes" id="UP000246991">
    <property type="component" value="Unassembled WGS sequence"/>
</dbReference>